<feature type="domain" description="Nudix hydrolase" evidence="7">
    <location>
        <begin position="135"/>
        <end position="260"/>
    </location>
</feature>
<evidence type="ECO:0000256" key="4">
    <source>
        <dbReference type="ARBA" id="ARBA00022801"/>
    </source>
</evidence>
<comment type="caution">
    <text evidence="8">The sequence shown here is derived from an EMBL/GenBank/DDBJ whole genome shotgun (WGS) entry which is preliminary data.</text>
</comment>
<dbReference type="EMBL" id="VFRR01000017">
    <property type="protein sequence ID" value="TPE50874.1"/>
    <property type="molecule type" value="Genomic_DNA"/>
</dbReference>
<dbReference type="NCBIfam" id="NF001299">
    <property type="entry name" value="PRK00241.1"/>
    <property type="match status" value="1"/>
</dbReference>
<organism evidence="8 9">
    <name type="scientific">Maribrevibacterium harenarium</name>
    <dbReference type="NCBI Taxonomy" id="2589817"/>
    <lineage>
        <taxon>Bacteria</taxon>
        <taxon>Pseudomonadati</taxon>
        <taxon>Pseudomonadota</taxon>
        <taxon>Gammaproteobacteria</taxon>
        <taxon>Oceanospirillales</taxon>
        <taxon>Oceanospirillaceae</taxon>
        <taxon>Maribrevibacterium</taxon>
    </lineage>
</organism>
<evidence type="ECO:0000313" key="8">
    <source>
        <dbReference type="EMBL" id="TPE50874.1"/>
    </source>
</evidence>
<dbReference type="EC" id="3.6.1.22" evidence="2"/>
<evidence type="ECO:0000256" key="1">
    <source>
        <dbReference type="ARBA" id="ARBA00001946"/>
    </source>
</evidence>
<name>A0A501WS14_9GAMM</name>
<proteinExistence type="predicted"/>
<comment type="cofactor">
    <cofactor evidence="1">
        <name>Mg(2+)</name>
        <dbReference type="ChEBI" id="CHEBI:18420"/>
    </cofactor>
</comment>
<dbReference type="Gene3D" id="3.90.79.20">
    <property type="match status" value="1"/>
</dbReference>
<dbReference type="AlphaFoldDB" id="A0A501WS14"/>
<dbReference type="Pfam" id="PF00293">
    <property type="entry name" value="NUDIX"/>
    <property type="match status" value="1"/>
</dbReference>
<dbReference type="InterPro" id="IPR020084">
    <property type="entry name" value="NUDIX_hydrolase_CS"/>
</dbReference>
<keyword evidence="5" id="KW-0460">Magnesium</keyword>
<accession>A0A501WS14</accession>
<dbReference type="Proteomes" id="UP000315901">
    <property type="component" value="Unassembled WGS sequence"/>
</dbReference>
<protein>
    <recommendedName>
        <fullName evidence="2">NAD(+) diphosphatase</fullName>
        <ecNumber evidence="2">3.6.1.22</ecNumber>
    </recommendedName>
</protein>
<keyword evidence="3" id="KW-0479">Metal-binding</keyword>
<dbReference type="PANTHER" id="PTHR11383">
    <property type="entry name" value="NUCLEOSIDE DIPHOSPHATE-LINKED MOIETY X MOTIF 13"/>
    <property type="match status" value="1"/>
</dbReference>
<dbReference type="InterPro" id="IPR000086">
    <property type="entry name" value="NUDIX_hydrolase_dom"/>
</dbReference>
<dbReference type="GO" id="GO:0046872">
    <property type="term" value="F:metal ion binding"/>
    <property type="evidence" value="ECO:0007669"/>
    <property type="project" value="UniProtKB-KW"/>
</dbReference>
<dbReference type="PROSITE" id="PS00893">
    <property type="entry name" value="NUDIX_BOX"/>
    <property type="match status" value="1"/>
</dbReference>
<dbReference type="SUPFAM" id="SSF55811">
    <property type="entry name" value="Nudix"/>
    <property type="match status" value="2"/>
</dbReference>
<dbReference type="GO" id="GO:0016787">
    <property type="term" value="F:hydrolase activity"/>
    <property type="evidence" value="ECO:0007669"/>
    <property type="project" value="UniProtKB-KW"/>
</dbReference>
<evidence type="ECO:0000256" key="5">
    <source>
        <dbReference type="ARBA" id="ARBA00022842"/>
    </source>
</evidence>
<dbReference type="InterPro" id="IPR049734">
    <property type="entry name" value="NudC-like_C"/>
</dbReference>
<sequence>MLEIGSHPHPKPHKEALYILLSNHLVLTQQQRYLFSFEDFHPTADMRSVYCGQLEGKDVFVCRFRQPPKGFTEQGLRELILTPDETTYSVLSRAHQLSTWDVDHQFCGRCGTPLKDKHDKEHTKICPRCNLRHYPRISPCVIVSVRKGNQLLLARNVNAPVGHFSNIAGFVEAGESLEQAVVREVQEEVGITIRNLEYMGSQPWSFPHQIMVGFFAEYASGEVTPAVGEIAEAGFWPVDELPNIPNPASISGKLVLAHQERIRSNLS</sequence>
<keyword evidence="6" id="KW-0520">NAD</keyword>
<dbReference type="PROSITE" id="PS51462">
    <property type="entry name" value="NUDIX"/>
    <property type="match status" value="1"/>
</dbReference>
<dbReference type="CDD" id="cd03429">
    <property type="entry name" value="NUDIX_NADH_pyrophosphatase_Nudt13"/>
    <property type="match status" value="1"/>
</dbReference>
<gene>
    <name evidence="8" type="primary">nudC</name>
    <name evidence="8" type="ORF">FJM67_09910</name>
</gene>
<dbReference type="InterPro" id="IPR015376">
    <property type="entry name" value="Znr_NADH_PPase"/>
</dbReference>
<reference evidence="8 9" key="1">
    <citation type="submission" date="2019-06" db="EMBL/GenBank/DDBJ databases">
        <title>A novel bacterium of genus Marinomonas, isolated from coastal sand.</title>
        <authorList>
            <person name="Huang H."/>
            <person name="Mo K."/>
            <person name="Hu Y."/>
        </authorList>
    </citation>
    <scope>NUCLEOTIDE SEQUENCE [LARGE SCALE GENOMIC DNA]</scope>
    <source>
        <strain evidence="8 9">HB171799</strain>
    </source>
</reference>
<evidence type="ECO:0000256" key="2">
    <source>
        <dbReference type="ARBA" id="ARBA00012381"/>
    </source>
</evidence>
<evidence type="ECO:0000313" key="9">
    <source>
        <dbReference type="Proteomes" id="UP000315901"/>
    </source>
</evidence>
<dbReference type="RefSeq" id="WP_140588905.1">
    <property type="nucleotide sequence ID" value="NZ_VFRR01000017.1"/>
</dbReference>
<keyword evidence="4 8" id="KW-0378">Hydrolase</keyword>
<keyword evidence="9" id="KW-1185">Reference proteome</keyword>
<dbReference type="InterPro" id="IPR015797">
    <property type="entry name" value="NUDIX_hydrolase-like_dom_sf"/>
</dbReference>
<dbReference type="OrthoDB" id="9791656at2"/>
<evidence type="ECO:0000256" key="3">
    <source>
        <dbReference type="ARBA" id="ARBA00022723"/>
    </source>
</evidence>
<dbReference type="Gene3D" id="3.90.79.10">
    <property type="entry name" value="Nucleoside Triphosphate Pyrophosphohydrolase"/>
    <property type="match status" value="1"/>
</dbReference>
<dbReference type="PANTHER" id="PTHR11383:SF3">
    <property type="entry name" value="NAD(P)H PYROPHOSPHATASE NUDT13, MITOCHONDRIAL"/>
    <property type="match status" value="1"/>
</dbReference>
<evidence type="ECO:0000256" key="6">
    <source>
        <dbReference type="ARBA" id="ARBA00023027"/>
    </source>
</evidence>
<evidence type="ECO:0000259" key="7">
    <source>
        <dbReference type="PROSITE" id="PS51462"/>
    </source>
</evidence>
<dbReference type="Pfam" id="PF09297">
    <property type="entry name" value="Zn_ribbon_NUD"/>
    <property type="match status" value="1"/>
</dbReference>